<evidence type="ECO:0000313" key="10">
    <source>
        <dbReference type="Proteomes" id="UP000217199"/>
    </source>
</evidence>
<keyword evidence="5 8" id="KW-1133">Transmembrane helix</keyword>
<evidence type="ECO:0000256" key="6">
    <source>
        <dbReference type="ARBA" id="ARBA00023098"/>
    </source>
</evidence>
<dbReference type="Proteomes" id="UP000217199">
    <property type="component" value="Unassembled WGS sequence"/>
</dbReference>
<keyword evidence="2 8" id="KW-0812">Transmembrane</keyword>
<keyword evidence="4" id="KW-0256">Endoplasmic reticulum</keyword>
<dbReference type="GO" id="GO:0010945">
    <property type="term" value="F:coenzyme A diphosphatase activity"/>
    <property type="evidence" value="ECO:0007669"/>
    <property type="project" value="InterPro"/>
</dbReference>
<feature type="transmembrane region" description="Helical" evidence="8">
    <location>
        <begin position="12"/>
        <end position="33"/>
    </location>
</feature>
<dbReference type="GO" id="GO:0005789">
    <property type="term" value="C:endoplasmic reticulum membrane"/>
    <property type="evidence" value="ECO:0007669"/>
    <property type="project" value="UniProtKB-SubCell"/>
</dbReference>
<feature type="transmembrane region" description="Helical" evidence="8">
    <location>
        <begin position="66"/>
        <end position="85"/>
    </location>
</feature>
<gene>
    <name evidence="9" type="ORF">PNOK_0293700</name>
</gene>
<dbReference type="Pfam" id="PF10261">
    <property type="entry name" value="FIT"/>
    <property type="match status" value="2"/>
</dbReference>
<reference evidence="9 10" key="1">
    <citation type="journal article" date="2017" name="Mol. Ecol.">
        <title>Comparative and population genomic landscape of Phellinus noxius: A hypervariable fungus causing root rot in trees.</title>
        <authorList>
            <person name="Chung C.L."/>
            <person name="Lee T.J."/>
            <person name="Akiba M."/>
            <person name="Lee H.H."/>
            <person name="Kuo T.H."/>
            <person name="Liu D."/>
            <person name="Ke H.M."/>
            <person name="Yokoi T."/>
            <person name="Roa M.B."/>
            <person name="Lu M.J."/>
            <person name="Chang Y.Y."/>
            <person name="Ann P.J."/>
            <person name="Tsai J.N."/>
            <person name="Chen C.Y."/>
            <person name="Tzean S.S."/>
            <person name="Ota Y."/>
            <person name="Hattori T."/>
            <person name="Sahashi N."/>
            <person name="Liou R.F."/>
            <person name="Kikuchi T."/>
            <person name="Tsai I.J."/>
        </authorList>
    </citation>
    <scope>NUCLEOTIDE SEQUENCE [LARGE SCALE GENOMIC DNA]</scope>
    <source>
        <strain evidence="9 10">FFPRI411160</strain>
    </source>
</reference>
<feature type="transmembrane region" description="Helical" evidence="8">
    <location>
        <begin position="202"/>
        <end position="230"/>
    </location>
</feature>
<dbReference type="PANTHER" id="PTHR23129">
    <property type="entry name" value="ACYL-COENZYME A DIPHOSPHATASE FITM2"/>
    <property type="match status" value="1"/>
</dbReference>
<comment type="subcellular location">
    <subcellularLocation>
        <location evidence="1">Endoplasmic reticulum membrane</location>
        <topology evidence="1">Multi-pass membrane protein</topology>
    </subcellularLocation>
</comment>
<dbReference type="AlphaFoldDB" id="A0A286UL51"/>
<dbReference type="GO" id="GO:0034389">
    <property type="term" value="P:lipid droplet organization"/>
    <property type="evidence" value="ECO:0007669"/>
    <property type="project" value="TreeGrafter"/>
</dbReference>
<proteinExistence type="predicted"/>
<dbReference type="InParanoid" id="A0A286UL51"/>
<dbReference type="FunCoup" id="A0A286UL51">
    <property type="interactions" value="139"/>
</dbReference>
<name>A0A286UL51_9AGAM</name>
<dbReference type="OrthoDB" id="5579088at2759"/>
<evidence type="ECO:0000313" key="9">
    <source>
        <dbReference type="EMBL" id="PAV20310.1"/>
    </source>
</evidence>
<keyword evidence="10" id="KW-1185">Reference proteome</keyword>
<organism evidence="9 10">
    <name type="scientific">Pyrrhoderma noxium</name>
    <dbReference type="NCBI Taxonomy" id="2282107"/>
    <lineage>
        <taxon>Eukaryota</taxon>
        <taxon>Fungi</taxon>
        <taxon>Dikarya</taxon>
        <taxon>Basidiomycota</taxon>
        <taxon>Agaricomycotina</taxon>
        <taxon>Agaricomycetes</taxon>
        <taxon>Hymenochaetales</taxon>
        <taxon>Hymenochaetaceae</taxon>
        <taxon>Pyrrhoderma</taxon>
    </lineage>
</organism>
<keyword evidence="3" id="KW-0378">Hydrolase</keyword>
<dbReference type="GO" id="GO:0019915">
    <property type="term" value="P:lipid storage"/>
    <property type="evidence" value="ECO:0007669"/>
    <property type="project" value="InterPro"/>
</dbReference>
<protein>
    <submittedName>
        <fullName evidence="9">Inositol phospholipid biosynthesis scs3</fullName>
    </submittedName>
</protein>
<evidence type="ECO:0000256" key="2">
    <source>
        <dbReference type="ARBA" id="ARBA00022692"/>
    </source>
</evidence>
<evidence type="ECO:0000256" key="4">
    <source>
        <dbReference type="ARBA" id="ARBA00022824"/>
    </source>
</evidence>
<dbReference type="InterPro" id="IPR019388">
    <property type="entry name" value="FIT"/>
</dbReference>
<dbReference type="GO" id="GO:0008654">
    <property type="term" value="P:phospholipid biosynthetic process"/>
    <property type="evidence" value="ECO:0007669"/>
    <property type="project" value="TreeGrafter"/>
</dbReference>
<evidence type="ECO:0000256" key="7">
    <source>
        <dbReference type="ARBA" id="ARBA00023136"/>
    </source>
</evidence>
<dbReference type="STRING" id="2282107.A0A286UL51"/>
<accession>A0A286UL51</accession>
<evidence type="ECO:0000256" key="3">
    <source>
        <dbReference type="ARBA" id="ARBA00022801"/>
    </source>
</evidence>
<comment type="caution">
    <text evidence="9">The sequence shown here is derived from an EMBL/GenBank/DDBJ whole genome shotgun (WGS) entry which is preliminary data.</text>
</comment>
<sequence>MERTVDARRITFVFLSSLLLFGTLYSVATHSYLDTSDPTIALTHTPHPLHDTQYFARKNNVLNTVFIKRAWGWTSGAALLLLLTSPSPSVTGPGTRQVFMSARERLFKWGAATLVWLLFTAWFFGPSLFSRLTVASGVNASFDYPQAPLAPDSVLFEGDWRTRARLMRGHDVSGHIFLLTMSLLFLADALKPHLNKGKLRSLSQTVVLIFTVLLMNIWFLSVLTTAIYFHTASEKFTGYLLGLAGFLFIQLPFYWDQNIRSRQTSRIRND</sequence>
<evidence type="ECO:0000256" key="8">
    <source>
        <dbReference type="SAM" id="Phobius"/>
    </source>
</evidence>
<keyword evidence="7 8" id="KW-0472">Membrane</keyword>
<dbReference type="PANTHER" id="PTHR23129:SF0">
    <property type="entry name" value="ACYL-COENZYME A DIPHOSPHATASE FITM2"/>
    <property type="match status" value="1"/>
</dbReference>
<feature type="transmembrane region" description="Helical" evidence="8">
    <location>
        <begin position="236"/>
        <end position="255"/>
    </location>
</feature>
<feature type="transmembrane region" description="Helical" evidence="8">
    <location>
        <begin position="106"/>
        <end position="124"/>
    </location>
</feature>
<feature type="transmembrane region" description="Helical" evidence="8">
    <location>
        <begin position="172"/>
        <end position="190"/>
    </location>
</feature>
<evidence type="ECO:0000256" key="5">
    <source>
        <dbReference type="ARBA" id="ARBA00022989"/>
    </source>
</evidence>
<evidence type="ECO:0000256" key="1">
    <source>
        <dbReference type="ARBA" id="ARBA00004477"/>
    </source>
</evidence>
<keyword evidence="6" id="KW-0443">Lipid metabolism</keyword>
<dbReference type="EMBL" id="NBII01000003">
    <property type="protein sequence ID" value="PAV20310.1"/>
    <property type="molecule type" value="Genomic_DNA"/>
</dbReference>